<dbReference type="EMBL" id="JAVRQU010000006">
    <property type="protein sequence ID" value="KAK5701902.1"/>
    <property type="molecule type" value="Genomic_DNA"/>
</dbReference>
<feature type="domain" description="BTB" evidence="1">
    <location>
        <begin position="17"/>
        <end position="87"/>
    </location>
</feature>
<evidence type="ECO:0000313" key="2">
    <source>
        <dbReference type="EMBL" id="KAK5701902.1"/>
    </source>
</evidence>
<evidence type="ECO:0000259" key="1">
    <source>
        <dbReference type="PROSITE" id="PS50097"/>
    </source>
</evidence>
<sequence length="226" mass="25241">MADAESPAKRVKLDFSEHLRILVGPSKQEFMVHKDVITRRSSFFQAAASQRWSGSGSGKVIELSDDDPAVFSAYLECLYTGVVHVDDQLCSDGFLALKLYMLADKLGDLKSMNCIIDSIIKWSDRHRELPDTPSATYVVANTMEISPLRRLMVDFHVQESAKDALDDVIAKSPLLCGAILKEFGRLKAGNLDLKVRKVFNQACNKRPKCYYHQHDEQCPPCASDSA</sequence>
<dbReference type="PROSITE" id="PS50097">
    <property type="entry name" value="BTB"/>
    <property type="match status" value="1"/>
</dbReference>
<dbReference type="InterPro" id="IPR011333">
    <property type="entry name" value="SKP1/BTB/POZ_sf"/>
</dbReference>
<name>A0AAN7WC98_9PEZI</name>
<accession>A0AAN7WC98</accession>
<protein>
    <recommendedName>
        <fullName evidence="1">BTB domain-containing protein</fullName>
    </recommendedName>
</protein>
<dbReference type="Proteomes" id="UP001310594">
    <property type="component" value="Unassembled WGS sequence"/>
</dbReference>
<dbReference type="CDD" id="cd18186">
    <property type="entry name" value="BTB_POZ_ZBTB_KLHL-like"/>
    <property type="match status" value="1"/>
</dbReference>
<proteinExistence type="predicted"/>
<comment type="caution">
    <text evidence="2">The sequence shown here is derived from an EMBL/GenBank/DDBJ whole genome shotgun (WGS) entry which is preliminary data.</text>
</comment>
<dbReference type="Gene3D" id="3.30.710.10">
    <property type="entry name" value="Potassium Channel Kv1.1, Chain A"/>
    <property type="match status" value="1"/>
</dbReference>
<dbReference type="PANTHER" id="PTHR47843">
    <property type="entry name" value="BTB DOMAIN-CONTAINING PROTEIN-RELATED"/>
    <property type="match status" value="1"/>
</dbReference>
<evidence type="ECO:0000313" key="3">
    <source>
        <dbReference type="Proteomes" id="UP001310594"/>
    </source>
</evidence>
<organism evidence="2 3">
    <name type="scientific">Elasticomyces elasticus</name>
    <dbReference type="NCBI Taxonomy" id="574655"/>
    <lineage>
        <taxon>Eukaryota</taxon>
        <taxon>Fungi</taxon>
        <taxon>Dikarya</taxon>
        <taxon>Ascomycota</taxon>
        <taxon>Pezizomycotina</taxon>
        <taxon>Dothideomycetes</taxon>
        <taxon>Dothideomycetidae</taxon>
        <taxon>Mycosphaerellales</taxon>
        <taxon>Teratosphaeriaceae</taxon>
        <taxon>Elasticomyces</taxon>
    </lineage>
</organism>
<gene>
    <name evidence="2" type="ORF">LTR97_004720</name>
</gene>
<reference evidence="2" key="1">
    <citation type="submission" date="2023-08" db="EMBL/GenBank/DDBJ databases">
        <title>Black Yeasts Isolated from many extreme environments.</title>
        <authorList>
            <person name="Coleine C."/>
            <person name="Stajich J.E."/>
            <person name="Selbmann L."/>
        </authorList>
    </citation>
    <scope>NUCLEOTIDE SEQUENCE</scope>
    <source>
        <strain evidence="2">CCFEE 5810</strain>
    </source>
</reference>
<dbReference type="AlphaFoldDB" id="A0AAN7WC98"/>
<dbReference type="Pfam" id="PF00651">
    <property type="entry name" value="BTB"/>
    <property type="match status" value="1"/>
</dbReference>
<dbReference type="PANTHER" id="PTHR47843:SF2">
    <property type="entry name" value="BTB DOMAIN-CONTAINING PROTEIN"/>
    <property type="match status" value="1"/>
</dbReference>
<dbReference type="SUPFAM" id="SSF54695">
    <property type="entry name" value="POZ domain"/>
    <property type="match status" value="1"/>
</dbReference>
<dbReference type="InterPro" id="IPR000210">
    <property type="entry name" value="BTB/POZ_dom"/>
</dbReference>
<dbReference type="SMART" id="SM00225">
    <property type="entry name" value="BTB"/>
    <property type="match status" value="1"/>
</dbReference>